<dbReference type="Proteomes" id="UP000287144">
    <property type="component" value="Unassembled WGS sequence"/>
</dbReference>
<protein>
    <submittedName>
        <fullName evidence="1">Uncharacterized protein</fullName>
    </submittedName>
</protein>
<reference evidence="1 2" key="1">
    <citation type="submission" date="2017-06" db="EMBL/GenBank/DDBJ databases">
        <title>Comparative genomic analysis of Ambrosia Fusariam Clade fungi.</title>
        <authorList>
            <person name="Stajich J.E."/>
            <person name="Carrillo J."/>
            <person name="Kijimoto T."/>
            <person name="Eskalen A."/>
            <person name="O'Donnell K."/>
            <person name="Kasson M."/>
        </authorList>
    </citation>
    <scope>NUCLEOTIDE SEQUENCE [LARGE SCALE GENOMIC DNA]</scope>
    <source>
        <strain evidence="1 2">NRRL62579</strain>
    </source>
</reference>
<proteinExistence type="predicted"/>
<organism evidence="1 2">
    <name type="scientific">Fusarium oligoseptatum</name>
    <dbReference type="NCBI Taxonomy" id="2604345"/>
    <lineage>
        <taxon>Eukaryota</taxon>
        <taxon>Fungi</taxon>
        <taxon>Dikarya</taxon>
        <taxon>Ascomycota</taxon>
        <taxon>Pezizomycotina</taxon>
        <taxon>Sordariomycetes</taxon>
        <taxon>Hypocreomycetidae</taxon>
        <taxon>Hypocreales</taxon>
        <taxon>Nectriaceae</taxon>
        <taxon>Fusarium</taxon>
        <taxon>Fusarium solani species complex</taxon>
    </lineage>
</organism>
<accession>A0A428U5X8</accession>
<sequence length="96" mass="10590">MINDLSWIHGGRDVCLSGLILAAANGFKSNDGSNGTRETLPAHERVSNHCGAYARINPESSFLLMPVAKQSHNPFFHQNSEKRAAEQDIDIKHFSN</sequence>
<gene>
    <name evidence="1" type="ORF">CEP52_004010</name>
</gene>
<evidence type="ECO:0000313" key="1">
    <source>
        <dbReference type="EMBL" id="RSM09710.1"/>
    </source>
</evidence>
<keyword evidence="2" id="KW-1185">Reference proteome</keyword>
<comment type="caution">
    <text evidence="1">The sequence shown here is derived from an EMBL/GenBank/DDBJ whole genome shotgun (WGS) entry which is preliminary data.</text>
</comment>
<dbReference type="AlphaFoldDB" id="A0A428U5X8"/>
<name>A0A428U5X8_9HYPO</name>
<evidence type="ECO:0000313" key="2">
    <source>
        <dbReference type="Proteomes" id="UP000287144"/>
    </source>
</evidence>
<dbReference type="EMBL" id="NKCK01000027">
    <property type="protein sequence ID" value="RSM09710.1"/>
    <property type="molecule type" value="Genomic_DNA"/>
</dbReference>